<dbReference type="InterPro" id="IPR004089">
    <property type="entry name" value="MCPsignal_dom"/>
</dbReference>
<evidence type="ECO:0000259" key="6">
    <source>
        <dbReference type="PROSITE" id="PS50885"/>
    </source>
</evidence>
<dbReference type="InterPro" id="IPR004090">
    <property type="entry name" value="Chemotax_Me-accpt_rcpt"/>
</dbReference>
<evidence type="ECO:0000256" key="2">
    <source>
        <dbReference type="ARBA" id="ARBA00029447"/>
    </source>
</evidence>
<dbReference type="InterPro" id="IPR000014">
    <property type="entry name" value="PAS"/>
</dbReference>
<dbReference type="Gene3D" id="1.10.287.950">
    <property type="entry name" value="Methyl-accepting chemotaxis protein"/>
    <property type="match status" value="1"/>
</dbReference>
<dbReference type="PANTHER" id="PTHR43531">
    <property type="entry name" value="PROTEIN ICFG"/>
    <property type="match status" value="1"/>
</dbReference>
<dbReference type="InterPro" id="IPR003660">
    <property type="entry name" value="HAMP_dom"/>
</dbReference>
<dbReference type="Proteomes" id="UP000215767">
    <property type="component" value="Unassembled WGS sequence"/>
</dbReference>
<dbReference type="GO" id="GO:0004888">
    <property type="term" value="F:transmembrane signaling receptor activity"/>
    <property type="evidence" value="ECO:0007669"/>
    <property type="project" value="InterPro"/>
</dbReference>
<dbReference type="NCBIfam" id="TIGR00229">
    <property type="entry name" value="sensory_box"/>
    <property type="match status" value="1"/>
</dbReference>
<dbReference type="GO" id="GO:0005886">
    <property type="term" value="C:plasma membrane"/>
    <property type="evidence" value="ECO:0007669"/>
    <property type="project" value="TreeGrafter"/>
</dbReference>
<evidence type="ECO:0000259" key="5">
    <source>
        <dbReference type="PROSITE" id="PS50112"/>
    </source>
</evidence>
<reference evidence="8" key="1">
    <citation type="submission" date="2017-05" db="EMBL/GenBank/DDBJ databases">
        <title>Complete and WGS of Bordetella genogroups.</title>
        <authorList>
            <person name="Spilker T."/>
            <person name="Lipuma J."/>
        </authorList>
    </citation>
    <scope>NUCLEOTIDE SEQUENCE [LARGE SCALE GENOMIC DNA]</scope>
    <source>
        <strain evidence="8">AU8856</strain>
    </source>
</reference>
<dbReference type="InterPro" id="IPR051310">
    <property type="entry name" value="MCP_chemotaxis"/>
</dbReference>
<dbReference type="RefSeq" id="WP_094840022.1">
    <property type="nucleotide sequence ID" value="NZ_NEVS01000001.1"/>
</dbReference>
<dbReference type="SMART" id="SM00283">
    <property type="entry name" value="MA"/>
    <property type="match status" value="1"/>
</dbReference>
<dbReference type="SUPFAM" id="SSF55785">
    <property type="entry name" value="PYP-like sensor domain (PAS domain)"/>
    <property type="match status" value="1"/>
</dbReference>
<comment type="subcellular location">
    <subcellularLocation>
        <location evidence="1">Membrane</location>
    </subcellularLocation>
</comment>
<feature type="domain" description="HAMP" evidence="6">
    <location>
        <begin position="218"/>
        <end position="270"/>
    </location>
</feature>
<gene>
    <name evidence="7" type="ORF">CAL28_03625</name>
</gene>
<comment type="similarity">
    <text evidence="2">Belongs to the methyl-accepting chemotaxis (MCP) protein family.</text>
</comment>
<evidence type="ECO:0000313" key="8">
    <source>
        <dbReference type="Proteomes" id="UP000215767"/>
    </source>
</evidence>
<dbReference type="Pfam" id="PF00672">
    <property type="entry name" value="HAMP"/>
    <property type="match status" value="1"/>
</dbReference>
<dbReference type="InterPro" id="IPR013655">
    <property type="entry name" value="PAS_fold_3"/>
</dbReference>
<dbReference type="Gene3D" id="3.30.450.20">
    <property type="entry name" value="PAS domain"/>
    <property type="match status" value="1"/>
</dbReference>
<dbReference type="PANTHER" id="PTHR43531:SF7">
    <property type="entry name" value="AEROTAXIS RECEPTOR"/>
    <property type="match status" value="1"/>
</dbReference>
<keyword evidence="8" id="KW-1185">Reference proteome</keyword>
<dbReference type="SUPFAM" id="SSF58104">
    <property type="entry name" value="Methyl-accepting chemotaxis protein (MCP) signaling domain"/>
    <property type="match status" value="1"/>
</dbReference>
<evidence type="ECO:0000313" key="7">
    <source>
        <dbReference type="EMBL" id="OZI66822.1"/>
    </source>
</evidence>
<evidence type="ECO:0000259" key="4">
    <source>
        <dbReference type="PROSITE" id="PS50111"/>
    </source>
</evidence>
<dbReference type="PROSITE" id="PS50885">
    <property type="entry name" value="HAMP"/>
    <property type="match status" value="1"/>
</dbReference>
<dbReference type="Pfam" id="PF00015">
    <property type="entry name" value="MCPsignal"/>
    <property type="match status" value="1"/>
</dbReference>
<dbReference type="PROSITE" id="PS50112">
    <property type="entry name" value="PAS"/>
    <property type="match status" value="1"/>
</dbReference>
<feature type="domain" description="PAS" evidence="5">
    <location>
        <begin position="25"/>
        <end position="60"/>
    </location>
</feature>
<dbReference type="CDD" id="cd06225">
    <property type="entry name" value="HAMP"/>
    <property type="match status" value="1"/>
</dbReference>
<proteinExistence type="inferred from homology"/>
<keyword evidence="3" id="KW-0807">Transducer</keyword>
<dbReference type="CDD" id="cd11386">
    <property type="entry name" value="MCP_signal"/>
    <property type="match status" value="1"/>
</dbReference>
<dbReference type="InterPro" id="IPR035965">
    <property type="entry name" value="PAS-like_dom_sf"/>
</dbReference>
<dbReference type="GO" id="GO:0006935">
    <property type="term" value="P:chemotaxis"/>
    <property type="evidence" value="ECO:0007669"/>
    <property type="project" value="InterPro"/>
</dbReference>
<dbReference type="PROSITE" id="PS50111">
    <property type="entry name" value="CHEMOTAXIS_TRANSDUC_2"/>
    <property type="match status" value="1"/>
</dbReference>
<evidence type="ECO:0000256" key="1">
    <source>
        <dbReference type="ARBA" id="ARBA00004370"/>
    </source>
</evidence>
<dbReference type="PRINTS" id="PR00260">
    <property type="entry name" value="CHEMTRNSDUCR"/>
</dbReference>
<dbReference type="CDD" id="cd00130">
    <property type="entry name" value="PAS"/>
    <property type="match status" value="1"/>
</dbReference>
<dbReference type="FunFam" id="1.10.287.950:FF:000001">
    <property type="entry name" value="Methyl-accepting chemotaxis sensory transducer"/>
    <property type="match status" value="1"/>
</dbReference>
<dbReference type="GO" id="GO:0007165">
    <property type="term" value="P:signal transduction"/>
    <property type="evidence" value="ECO:0007669"/>
    <property type="project" value="UniProtKB-KW"/>
</dbReference>
<dbReference type="OrthoDB" id="9806477at2"/>
<dbReference type="SMART" id="SM00304">
    <property type="entry name" value="HAMP"/>
    <property type="match status" value="1"/>
</dbReference>
<dbReference type="AlphaFoldDB" id="A0A261UZP4"/>
<accession>A0A261UZP4</accession>
<comment type="caution">
    <text evidence="7">The sequence shown here is derived from an EMBL/GenBank/DDBJ whole genome shotgun (WGS) entry which is preliminary data.</text>
</comment>
<feature type="domain" description="Methyl-accepting transducer" evidence="4">
    <location>
        <begin position="275"/>
        <end position="504"/>
    </location>
</feature>
<organism evidence="7 8">
    <name type="scientific">Bordetella genomosp. 11</name>
    <dbReference type="NCBI Taxonomy" id="1416808"/>
    <lineage>
        <taxon>Bacteria</taxon>
        <taxon>Pseudomonadati</taxon>
        <taxon>Pseudomonadota</taxon>
        <taxon>Betaproteobacteria</taxon>
        <taxon>Burkholderiales</taxon>
        <taxon>Alcaligenaceae</taxon>
        <taxon>Bordetella</taxon>
    </lineage>
</organism>
<dbReference type="EMBL" id="NEVS01000001">
    <property type="protein sequence ID" value="OZI66822.1"/>
    <property type="molecule type" value="Genomic_DNA"/>
</dbReference>
<protein>
    <submittedName>
        <fullName evidence="7">Chemotaxis protein</fullName>
    </submittedName>
</protein>
<name>A0A261UZP4_9BORD</name>
<dbReference type="Pfam" id="PF08447">
    <property type="entry name" value="PAS_3"/>
    <property type="match status" value="1"/>
</dbReference>
<evidence type="ECO:0000256" key="3">
    <source>
        <dbReference type="PROSITE-ProRule" id="PRU00284"/>
    </source>
</evidence>
<sequence length="561" mass="60173">MRVNLPVSDKEYPFPRGRTLVSTTDAKGRILYCNPTFIEVSGFTKEELLGKAHNVIRHPDMPEEAFRDMWATISSGRPWSAPVKNRRKNGDYYWVMANATPMLKDGEAVGYMSVRTEATREQIEEAEALYAVMRDEAQAGRRIHTLANGRRVKRTLAGRVAEMARLGVVGKLTTLLTLLMLCFLAIDRLVPADAAAWEAGAWLLRLLLIAAAWGFLRRSVAAPLDDVLAAAYRLAAGDLTQPLERTRGDELGELQAALGQLRINVGSVVRDARDQSQDIVTGTAEIAQGNAHLSERTETQAGNVQQTAASMEQITGTVGLAAESAQRVSQLSARTSEVAERGARAVEEVGATMQGMLESSRRISEITQVIDSIAFQTNILALNAAVEAARAGEQGRGFAVVAGEVRSLAQRSAHAAKEIRHLIDESGVKVAEGSERTAIARKTMADVLGSVQEVNALIGEITEASKEQLAGISQVNAAVAQLDGITQQNAELVEQVAGAAVSLEGLARTTHETMQVFRLDDGGRLSAAAQQNGDAVTIIKGYPQAHPGALPLKMATQTAAV</sequence>